<sequence length="324" mass="35583">MTTSQSVRKTAIDGLIHANKANKFNKAQARAGYVNPLMLLSLLVLSLLVLSVLLASFNAQSAESDRPPFYKIQYQGKQAYLLGSIHIGRGDFYPMPAQIEQAFSEAKALVVEADIAKANVPALLKRYGMSQIGENTSSSNALHQYCVNNGALCQALSGYAPWLKAAQISLYRFGSLGYQADFGVDSYWVAKKGARPLLELESVAFQFELISSFKPKTQQLMLDEAIAAEDVEMLALIHAWRAGDSKALADIMSEQADDAPELVTELLWRRNHTMTAKIIELFEANKDQLFIVIGAGHLVGEQAIPDLLKAKGVAIIECWKNDCK</sequence>
<gene>
    <name evidence="2" type="ordered locus">Sden_0672</name>
</gene>
<dbReference type="AlphaFoldDB" id="Q12RG4"/>
<keyword evidence="1" id="KW-0472">Membrane</keyword>
<dbReference type="RefSeq" id="WP_011495127.1">
    <property type="nucleotide sequence ID" value="NC_007954.1"/>
</dbReference>
<dbReference type="PANTHER" id="PTHR40590:SF1">
    <property type="entry name" value="CYTOPLASMIC PROTEIN"/>
    <property type="match status" value="1"/>
</dbReference>
<dbReference type="STRING" id="318161.Sden_0672"/>
<dbReference type="CDD" id="cd14789">
    <property type="entry name" value="Tiki"/>
    <property type="match status" value="1"/>
</dbReference>
<dbReference type="Proteomes" id="UP000001982">
    <property type="component" value="Chromosome"/>
</dbReference>
<organism evidence="2 3">
    <name type="scientific">Shewanella denitrificans (strain OS217 / ATCC BAA-1090 / DSM 15013)</name>
    <dbReference type="NCBI Taxonomy" id="318161"/>
    <lineage>
        <taxon>Bacteria</taxon>
        <taxon>Pseudomonadati</taxon>
        <taxon>Pseudomonadota</taxon>
        <taxon>Gammaproteobacteria</taxon>
        <taxon>Alteromonadales</taxon>
        <taxon>Shewanellaceae</taxon>
        <taxon>Shewanella</taxon>
    </lineage>
</organism>
<dbReference type="DNASU" id="4016949"/>
<dbReference type="eggNOG" id="COG3735">
    <property type="taxonomic scope" value="Bacteria"/>
</dbReference>
<dbReference type="InterPro" id="IPR047111">
    <property type="entry name" value="YbaP-like"/>
</dbReference>
<keyword evidence="1" id="KW-1133">Transmembrane helix</keyword>
<dbReference type="KEGG" id="sdn:Sden_0672"/>
<dbReference type="OrthoDB" id="357294at2"/>
<proteinExistence type="predicted"/>
<reference evidence="2 3" key="1">
    <citation type="submission" date="2006-03" db="EMBL/GenBank/DDBJ databases">
        <title>Complete sequence of Shewanella denitrificans OS217.</title>
        <authorList>
            <consortium name="US DOE Joint Genome Institute"/>
            <person name="Copeland A."/>
            <person name="Lucas S."/>
            <person name="Lapidus A."/>
            <person name="Barry K."/>
            <person name="Detter J.C."/>
            <person name="Glavina del Rio T."/>
            <person name="Hammon N."/>
            <person name="Israni S."/>
            <person name="Dalin E."/>
            <person name="Tice H."/>
            <person name="Pitluck S."/>
            <person name="Brettin T."/>
            <person name="Bruce D."/>
            <person name="Han C."/>
            <person name="Tapia R."/>
            <person name="Gilna P."/>
            <person name="Kiss H."/>
            <person name="Schmutz J."/>
            <person name="Larimer F."/>
            <person name="Land M."/>
            <person name="Hauser L."/>
            <person name="Kyrpides N."/>
            <person name="Lykidis A."/>
            <person name="Richardson P."/>
        </authorList>
    </citation>
    <scope>NUCLEOTIDE SEQUENCE [LARGE SCALE GENOMIC DNA]</scope>
    <source>
        <strain evidence="3">OS217 / ATCC BAA-1090 / DSM 15013</strain>
    </source>
</reference>
<keyword evidence="1" id="KW-0812">Transmembrane</keyword>
<name>Q12RG4_SHEDO</name>
<evidence type="ECO:0000313" key="2">
    <source>
        <dbReference type="EMBL" id="ABE53962.1"/>
    </source>
</evidence>
<accession>Q12RG4</accession>
<dbReference type="InterPro" id="IPR002816">
    <property type="entry name" value="TraB/PrgY/GumN_fam"/>
</dbReference>
<keyword evidence="3" id="KW-1185">Reference proteome</keyword>
<dbReference type="Pfam" id="PF01963">
    <property type="entry name" value="TraB_PrgY_gumN"/>
    <property type="match status" value="1"/>
</dbReference>
<feature type="transmembrane region" description="Helical" evidence="1">
    <location>
        <begin position="33"/>
        <end position="57"/>
    </location>
</feature>
<protein>
    <submittedName>
        <fullName evidence="2">GumN</fullName>
    </submittedName>
</protein>
<evidence type="ECO:0000313" key="3">
    <source>
        <dbReference type="Proteomes" id="UP000001982"/>
    </source>
</evidence>
<evidence type="ECO:0000256" key="1">
    <source>
        <dbReference type="SAM" id="Phobius"/>
    </source>
</evidence>
<dbReference type="PANTHER" id="PTHR40590">
    <property type="entry name" value="CYTOPLASMIC PROTEIN-RELATED"/>
    <property type="match status" value="1"/>
</dbReference>
<dbReference type="HOGENOM" id="CLU_057525_0_0_6"/>
<dbReference type="EMBL" id="CP000302">
    <property type="protein sequence ID" value="ABE53962.1"/>
    <property type="molecule type" value="Genomic_DNA"/>
</dbReference>